<name>A0A0A9HF79_ARUDO</name>
<protein>
    <submittedName>
        <fullName evidence="1">Uncharacterized protein</fullName>
    </submittedName>
</protein>
<dbReference type="AlphaFoldDB" id="A0A0A9HF79"/>
<proteinExistence type="predicted"/>
<sequence>MIMQYVRKGPPTPARPLSLWRSPSLEQYVISISSKRREDDTPLITHLFRVATRWFDLIDLCLLLSNLRFVSFVIQS</sequence>
<reference evidence="1" key="2">
    <citation type="journal article" date="2015" name="Data Brief">
        <title>Shoot transcriptome of the giant reed, Arundo donax.</title>
        <authorList>
            <person name="Barrero R.A."/>
            <person name="Guerrero F.D."/>
            <person name="Moolhuijzen P."/>
            <person name="Goolsby J.A."/>
            <person name="Tidwell J."/>
            <person name="Bellgard S.E."/>
            <person name="Bellgard M.I."/>
        </authorList>
    </citation>
    <scope>NUCLEOTIDE SEQUENCE</scope>
    <source>
        <tissue evidence="1">Shoot tissue taken approximately 20 cm above the soil surface</tissue>
    </source>
</reference>
<evidence type="ECO:0000313" key="1">
    <source>
        <dbReference type="EMBL" id="JAE31543.1"/>
    </source>
</evidence>
<reference evidence="1" key="1">
    <citation type="submission" date="2014-09" db="EMBL/GenBank/DDBJ databases">
        <authorList>
            <person name="Magalhaes I.L.F."/>
            <person name="Oliveira U."/>
            <person name="Santos F.R."/>
            <person name="Vidigal T.H.D.A."/>
            <person name="Brescovit A.D."/>
            <person name="Santos A.J."/>
        </authorList>
    </citation>
    <scope>NUCLEOTIDE SEQUENCE</scope>
    <source>
        <tissue evidence="1">Shoot tissue taken approximately 20 cm above the soil surface</tissue>
    </source>
</reference>
<dbReference type="EMBL" id="GBRH01166353">
    <property type="protein sequence ID" value="JAE31543.1"/>
    <property type="molecule type" value="Transcribed_RNA"/>
</dbReference>
<accession>A0A0A9HF79</accession>
<organism evidence="1">
    <name type="scientific">Arundo donax</name>
    <name type="common">Giant reed</name>
    <name type="synonym">Donax arundinaceus</name>
    <dbReference type="NCBI Taxonomy" id="35708"/>
    <lineage>
        <taxon>Eukaryota</taxon>
        <taxon>Viridiplantae</taxon>
        <taxon>Streptophyta</taxon>
        <taxon>Embryophyta</taxon>
        <taxon>Tracheophyta</taxon>
        <taxon>Spermatophyta</taxon>
        <taxon>Magnoliopsida</taxon>
        <taxon>Liliopsida</taxon>
        <taxon>Poales</taxon>
        <taxon>Poaceae</taxon>
        <taxon>PACMAD clade</taxon>
        <taxon>Arundinoideae</taxon>
        <taxon>Arundineae</taxon>
        <taxon>Arundo</taxon>
    </lineage>
</organism>